<feature type="signal peptide" evidence="4">
    <location>
        <begin position="1"/>
        <end position="19"/>
    </location>
</feature>
<dbReference type="PANTHER" id="PTHR36710:SF18">
    <property type="entry name" value="PECTINESTERASE INHIBITOR 5-RELATED"/>
    <property type="match status" value="1"/>
</dbReference>
<protein>
    <recommendedName>
        <fullName evidence="5">Pectinesterase inhibitor domain-containing protein</fullName>
    </recommendedName>
</protein>
<evidence type="ECO:0000259" key="5">
    <source>
        <dbReference type="SMART" id="SM00856"/>
    </source>
</evidence>
<evidence type="ECO:0000256" key="4">
    <source>
        <dbReference type="SAM" id="SignalP"/>
    </source>
</evidence>
<dbReference type="PANTHER" id="PTHR36710">
    <property type="entry name" value="PECTINESTERASE INHIBITOR-LIKE"/>
    <property type="match status" value="1"/>
</dbReference>
<dbReference type="Proteomes" id="UP001324115">
    <property type="component" value="Unassembled WGS sequence"/>
</dbReference>
<keyword evidence="7" id="KW-1185">Reference proteome</keyword>
<reference evidence="6 7" key="1">
    <citation type="journal article" date="2023" name="G3 (Bethesda)">
        <title>A haplotype-resolved chromosome-scale genome for Quercus rubra L. provides insights into the genetics of adaptive traits for red oak species.</title>
        <authorList>
            <person name="Kapoor B."/>
            <person name="Jenkins J."/>
            <person name="Schmutz J."/>
            <person name="Zhebentyayeva T."/>
            <person name="Kuelheim C."/>
            <person name="Coggeshall M."/>
            <person name="Heim C."/>
            <person name="Lasky J.R."/>
            <person name="Leites L."/>
            <person name="Islam-Faridi N."/>
            <person name="Romero-Severson J."/>
            <person name="DeLeo V.L."/>
            <person name="Lucas S.M."/>
            <person name="Lazic D."/>
            <person name="Gailing O."/>
            <person name="Carlson J."/>
            <person name="Staton M."/>
        </authorList>
    </citation>
    <scope>NUCLEOTIDE SEQUENCE [LARGE SCALE GENOMIC DNA]</scope>
    <source>
        <strain evidence="6">Pseudo-F2</strain>
    </source>
</reference>
<dbReference type="NCBIfam" id="TIGR01614">
    <property type="entry name" value="PME_inhib"/>
    <property type="match status" value="1"/>
</dbReference>
<comment type="caution">
    <text evidence="6">The sequence shown here is derived from an EMBL/GenBank/DDBJ whole genome shotgun (WGS) entry which is preliminary data.</text>
</comment>
<dbReference type="SMART" id="SM00856">
    <property type="entry name" value="PMEI"/>
    <property type="match status" value="1"/>
</dbReference>
<feature type="chain" id="PRO_5042996961" description="Pectinesterase inhibitor domain-containing protein" evidence="4">
    <location>
        <begin position="20"/>
        <end position="180"/>
    </location>
</feature>
<feature type="domain" description="Pectinesterase inhibitor" evidence="5">
    <location>
        <begin position="27"/>
        <end position="173"/>
    </location>
</feature>
<dbReference type="InterPro" id="IPR052421">
    <property type="entry name" value="PCW_Enzyme_Inhibitor"/>
</dbReference>
<evidence type="ECO:0000256" key="2">
    <source>
        <dbReference type="ARBA" id="ARBA00023157"/>
    </source>
</evidence>
<gene>
    <name evidence="6" type="ORF">RGQ29_021526</name>
</gene>
<dbReference type="AlphaFoldDB" id="A0AAN7FHK9"/>
<organism evidence="6 7">
    <name type="scientific">Quercus rubra</name>
    <name type="common">Northern red oak</name>
    <name type="synonym">Quercus borealis</name>
    <dbReference type="NCBI Taxonomy" id="3512"/>
    <lineage>
        <taxon>Eukaryota</taxon>
        <taxon>Viridiplantae</taxon>
        <taxon>Streptophyta</taxon>
        <taxon>Embryophyta</taxon>
        <taxon>Tracheophyta</taxon>
        <taxon>Spermatophyta</taxon>
        <taxon>Magnoliopsida</taxon>
        <taxon>eudicotyledons</taxon>
        <taxon>Gunneridae</taxon>
        <taxon>Pentapetalae</taxon>
        <taxon>rosids</taxon>
        <taxon>fabids</taxon>
        <taxon>Fagales</taxon>
        <taxon>Fagaceae</taxon>
        <taxon>Quercus</taxon>
    </lineage>
</organism>
<evidence type="ECO:0000313" key="6">
    <source>
        <dbReference type="EMBL" id="KAK4591351.1"/>
    </source>
</evidence>
<accession>A0AAN7FHK9</accession>
<dbReference type="Gene3D" id="1.20.140.40">
    <property type="entry name" value="Invertase/pectin methylesterase inhibitor family protein"/>
    <property type="match status" value="1"/>
</dbReference>
<dbReference type="GO" id="GO:0004857">
    <property type="term" value="F:enzyme inhibitor activity"/>
    <property type="evidence" value="ECO:0007669"/>
    <property type="project" value="InterPro"/>
</dbReference>
<sequence>MASPISCLSILIIPLLVNSLFYDVSNADRALVEKICKKSMDYDFCLSIFLSDHEGLTNVLYNLGLVSTDVSLGIISDVNNGEIRNVLTRVTDPLDRRNILDCQTDIDDLYGDMQLAYNAPSTQSYAKEATYLASAQQKITKCNKRFEGPPKHESPISGNTSKITKLINISSVIVSIITSS</sequence>
<dbReference type="InterPro" id="IPR006501">
    <property type="entry name" value="Pectinesterase_inhib_dom"/>
</dbReference>
<evidence type="ECO:0000256" key="3">
    <source>
        <dbReference type="ARBA" id="ARBA00038471"/>
    </source>
</evidence>
<dbReference type="EMBL" id="JAXUIC010000005">
    <property type="protein sequence ID" value="KAK4591351.1"/>
    <property type="molecule type" value="Genomic_DNA"/>
</dbReference>
<comment type="similarity">
    <text evidence="3">Belongs to the PMEI family.</text>
</comment>
<dbReference type="SUPFAM" id="SSF101148">
    <property type="entry name" value="Plant invertase/pectin methylesterase inhibitor"/>
    <property type="match status" value="1"/>
</dbReference>
<keyword evidence="2" id="KW-1015">Disulfide bond</keyword>
<dbReference type="InterPro" id="IPR035513">
    <property type="entry name" value="Invertase/methylesterase_inhib"/>
</dbReference>
<proteinExistence type="inferred from homology"/>
<keyword evidence="1 4" id="KW-0732">Signal</keyword>
<dbReference type="Pfam" id="PF04043">
    <property type="entry name" value="PMEI"/>
    <property type="match status" value="1"/>
</dbReference>
<evidence type="ECO:0000313" key="7">
    <source>
        <dbReference type="Proteomes" id="UP001324115"/>
    </source>
</evidence>
<evidence type="ECO:0000256" key="1">
    <source>
        <dbReference type="ARBA" id="ARBA00022729"/>
    </source>
</evidence>
<name>A0AAN7FHK9_QUERU</name>